<dbReference type="AlphaFoldDB" id="A0A3Q9EX22"/>
<dbReference type="Proteomes" id="UP000280298">
    <property type="component" value="Chromosome"/>
</dbReference>
<reference evidence="2 3" key="1">
    <citation type="journal article" date="2019" name="Int. J. Syst. Evol. Microbiol.">
        <title>Streptomyces cyaneochromogenes sp. nov., a blue pigment-producing actinomycete from manganese-contaminated soil.</title>
        <authorList>
            <person name="Tang X."/>
            <person name="Zhao J."/>
            <person name="Li K."/>
            <person name="Chen Z."/>
            <person name="Sun Y."/>
            <person name="Gao J."/>
        </authorList>
    </citation>
    <scope>NUCLEOTIDE SEQUENCE [LARGE SCALE GENOMIC DNA]</scope>
    <source>
        <strain evidence="2 3">MK-45</strain>
    </source>
</reference>
<accession>A0A3Q9EX22</accession>
<dbReference type="Gene3D" id="1.25.10.10">
    <property type="entry name" value="Leucine-rich Repeat Variant"/>
    <property type="match status" value="1"/>
</dbReference>
<dbReference type="OrthoDB" id="9802795at2"/>
<name>A0A3Q9EX22_9ACTN</name>
<dbReference type="Pfam" id="PF13646">
    <property type="entry name" value="HEAT_2"/>
    <property type="match status" value="1"/>
</dbReference>
<dbReference type="KEGG" id="scya:EJ357_35855"/>
<evidence type="ECO:0008006" key="4">
    <source>
        <dbReference type="Google" id="ProtNLM"/>
    </source>
</evidence>
<evidence type="ECO:0000256" key="1">
    <source>
        <dbReference type="SAM" id="MobiDB-lite"/>
    </source>
</evidence>
<feature type="region of interest" description="Disordered" evidence="1">
    <location>
        <begin position="1"/>
        <end position="21"/>
    </location>
</feature>
<sequence>MVRVEIPERDRQKSLLSEAATGGVERIPPSLAVDLLAELEISEQERSEALQAVLRNSRTESPVKALVIHSLARLRGSEAVPDILDALREAPEQDSAVAVAVATALGRVGGAEQVGTVRGLVDSTSHERVRQVARFATNLLAHRHGLADQVVEFPEAGLQPRPEATGASVFRSTAAGQFRRRESLNAARHDLPWLSEDQDSYEIQCGRQLLTVLVPRGITGKDGIAQLTARPLVAAVITARKESSGESFASLLVLTHPGKGGVEAMVSRLKGEPFLLGKGTVERDEAVFELVSVQAPGLPAVSVRIRLDRGQLEISGVSSQRKVAGTAPEQVAEDEGL</sequence>
<evidence type="ECO:0000313" key="3">
    <source>
        <dbReference type="Proteomes" id="UP000280298"/>
    </source>
</evidence>
<keyword evidence="3" id="KW-1185">Reference proteome</keyword>
<evidence type="ECO:0000313" key="2">
    <source>
        <dbReference type="EMBL" id="AZQ38168.1"/>
    </source>
</evidence>
<dbReference type="InterPro" id="IPR011989">
    <property type="entry name" value="ARM-like"/>
</dbReference>
<feature type="compositionally biased region" description="Basic and acidic residues" evidence="1">
    <location>
        <begin position="1"/>
        <end position="13"/>
    </location>
</feature>
<gene>
    <name evidence="2" type="ORF">EJ357_35855</name>
</gene>
<proteinExistence type="predicted"/>
<organism evidence="2 3">
    <name type="scientific">Streptomyces cyaneochromogenes</name>
    <dbReference type="NCBI Taxonomy" id="2496836"/>
    <lineage>
        <taxon>Bacteria</taxon>
        <taxon>Bacillati</taxon>
        <taxon>Actinomycetota</taxon>
        <taxon>Actinomycetes</taxon>
        <taxon>Kitasatosporales</taxon>
        <taxon>Streptomycetaceae</taxon>
        <taxon>Streptomyces</taxon>
    </lineage>
</organism>
<dbReference type="RefSeq" id="WP_126395827.1">
    <property type="nucleotide sequence ID" value="NZ_CP034539.1"/>
</dbReference>
<protein>
    <recommendedName>
        <fullName evidence="4">HEAT repeat domain-containing protein</fullName>
    </recommendedName>
</protein>
<dbReference type="EMBL" id="CP034539">
    <property type="protein sequence ID" value="AZQ38168.1"/>
    <property type="molecule type" value="Genomic_DNA"/>
</dbReference>